<dbReference type="OrthoDB" id="9788959at2"/>
<evidence type="ECO:0000313" key="4">
    <source>
        <dbReference type="Proteomes" id="UP000281985"/>
    </source>
</evidence>
<dbReference type="PRINTS" id="PR01438">
    <property type="entry name" value="UNVRSLSTRESS"/>
</dbReference>
<dbReference type="InterPro" id="IPR006016">
    <property type="entry name" value="UspA"/>
</dbReference>
<dbReference type="Pfam" id="PF00582">
    <property type="entry name" value="Usp"/>
    <property type="match status" value="2"/>
</dbReference>
<keyword evidence="4" id="KW-1185">Reference proteome</keyword>
<organism evidence="3 4">
    <name type="scientific">Dokdonia sinensis</name>
    <dbReference type="NCBI Taxonomy" id="2479847"/>
    <lineage>
        <taxon>Bacteria</taxon>
        <taxon>Pseudomonadati</taxon>
        <taxon>Bacteroidota</taxon>
        <taxon>Flavobacteriia</taxon>
        <taxon>Flavobacteriales</taxon>
        <taxon>Flavobacteriaceae</taxon>
        <taxon>Dokdonia</taxon>
    </lineage>
</organism>
<comment type="similarity">
    <text evidence="1">Belongs to the universal stress protein A family.</text>
</comment>
<dbReference type="PANTHER" id="PTHR46268:SF6">
    <property type="entry name" value="UNIVERSAL STRESS PROTEIN UP12"/>
    <property type="match status" value="1"/>
</dbReference>
<dbReference type="AlphaFoldDB" id="A0A3M0GQZ3"/>
<evidence type="ECO:0000313" key="3">
    <source>
        <dbReference type="EMBL" id="RMB64123.1"/>
    </source>
</evidence>
<feature type="domain" description="UspA" evidence="2">
    <location>
        <begin position="149"/>
        <end position="275"/>
    </location>
</feature>
<accession>A0A3M0GQZ3</accession>
<dbReference type="InterPro" id="IPR006015">
    <property type="entry name" value="Universal_stress_UspA"/>
</dbReference>
<dbReference type="SUPFAM" id="SSF52402">
    <property type="entry name" value="Adenine nucleotide alpha hydrolases-like"/>
    <property type="match status" value="2"/>
</dbReference>
<protein>
    <submittedName>
        <fullName evidence="3">Universal stress protein</fullName>
    </submittedName>
</protein>
<dbReference type="Gene3D" id="3.40.50.620">
    <property type="entry name" value="HUPs"/>
    <property type="match status" value="2"/>
</dbReference>
<evidence type="ECO:0000256" key="1">
    <source>
        <dbReference type="ARBA" id="ARBA00008791"/>
    </source>
</evidence>
<feature type="domain" description="UspA" evidence="2">
    <location>
        <begin position="2"/>
        <end position="140"/>
    </location>
</feature>
<evidence type="ECO:0000259" key="2">
    <source>
        <dbReference type="Pfam" id="PF00582"/>
    </source>
</evidence>
<name>A0A3M0GQZ3_9FLAO</name>
<dbReference type="PANTHER" id="PTHR46268">
    <property type="entry name" value="STRESS RESPONSE PROTEIN NHAX"/>
    <property type="match status" value="1"/>
</dbReference>
<dbReference type="InterPro" id="IPR014729">
    <property type="entry name" value="Rossmann-like_a/b/a_fold"/>
</dbReference>
<dbReference type="RefSeq" id="WP_121915919.1">
    <property type="nucleotide sequence ID" value="NZ_REFV01000001.1"/>
</dbReference>
<gene>
    <name evidence="3" type="ORF">EAX61_01735</name>
</gene>
<dbReference type="CDD" id="cd00293">
    <property type="entry name" value="USP-like"/>
    <property type="match status" value="2"/>
</dbReference>
<comment type="caution">
    <text evidence="3">The sequence shown here is derived from an EMBL/GenBank/DDBJ whole genome shotgun (WGS) entry which is preliminary data.</text>
</comment>
<dbReference type="EMBL" id="REFV01000001">
    <property type="protein sequence ID" value="RMB64123.1"/>
    <property type="molecule type" value="Genomic_DNA"/>
</dbReference>
<dbReference type="Proteomes" id="UP000281985">
    <property type="component" value="Unassembled WGS sequence"/>
</dbReference>
<reference evidence="3 4" key="1">
    <citation type="submission" date="2018-10" db="EMBL/GenBank/DDBJ databases">
        <title>Dokdonia luteus sp. nov., isolated from sea water.</title>
        <authorList>
            <person name="Zhou L.Y."/>
            <person name="Du Z.J."/>
        </authorList>
    </citation>
    <scope>NUCLEOTIDE SEQUENCE [LARGE SCALE GENOMIC DNA]</scope>
    <source>
        <strain evidence="3 4">SH27</strain>
    </source>
</reference>
<sequence length="278" mass="31349">MNKILVPVDFSKHSEYALEVAAAFAKAYDAEILVMHMMGLSDSIFAKDESQEVAEAIYHMKLAEKQFQTFLDKPYLNGITVTETVQNYKIFEEINDLALEQDVDLVIMGSHGAKGLREEFVGSNTERVVRTSEVPVLVVKGNEETALPKRVLYACDFKEESVKAYRDAIPFFEELEVKIDLVYVNLPADRFRSSREIEDKMEKFMSIAEFGTPLHREDLVIVNGYSIESGLYEYATKVGADALAIPTHGRRGLSHFFNGSIAEAIANHSKLPVFTFKM</sequence>
<proteinExistence type="inferred from homology"/>